<dbReference type="GO" id="GO:0004758">
    <property type="term" value="F:serine C-palmitoyltransferase activity"/>
    <property type="evidence" value="ECO:0007669"/>
    <property type="project" value="UniProtKB-EC"/>
</dbReference>
<dbReference type="AlphaFoldDB" id="A0A163MG21"/>
<dbReference type="PANTHER" id="PTHR13693">
    <property type="entry name" value="CLASS II AMINOTRANSFERASE/8-AMINO-7-OXONONANOATE SYNTHASE"/>
    <property type="match status" value="1"/>
</dbReference>
<protein>
    <recommendedName>
        <fullName evidence="3">serine C-palmitoyltransferase</fullName>
        <ecNumber evidence="3">2.3.1.50</ecNumber>
    </recommendedName>
</protein>
<dbReference type="CDD" id="cd06454">
    <property type="entry name" value="KBL_like"/>
    <property type="match status" value="1"/>
</dbReference>
<proteinExistence type="inferred from homology"/>
<comment type="similarity">
    <text evidence="2 7">Belongs to the class-II pyridoxal-phosphate-dependent aminotransferase family.</text>
</comment>
<evidence type="ECO:0000256" key="1">
    <source>
        <dbReference type="ARBA" id="ARBA00001933"/>
    </source>
</evidence>
<dbReference type="STRING" id="4829.A0A163MG21"/>
<dbReference type="InParanoid" id="A0A163MG21"/>
<dbReference type="GO" id="GO:0016020">
    <property type="term" value="C:membrane"/>
    <property type="evidence" value="ECO:0007669"/>
    <property type="project" value="GOC"/>
</dbReference>
<dbReference type="InterPro" id="IPR001917">
    <property type="entry name" value="Aminotrans_II_pyridoxalP_BS"/>
</dbReference>
<keyword evidence="4" id="KW-0808">Transferase</keyword>
<dbReference type="EC" id="2.3.1.50" evidence="3"/>
<evidence type="ECO:0000256" key="2">
    <source>
        <dbReference type="ARBA" id="ARBA00008392"/>
    </source>
</evidence>
<dbReference type="OMA" id="QPRANGC"/>
<dbReference type="Gene3D" id="3.40.640.10">
    <property type="entry name" value="Type I PLP-dependent aspartate aminotransferase-like (Major domain)"/>
    <property type="match status" value="1"/>
</dbReference>
<name>A0A163MG21_ABSGL</name>
<dbReference type="GO" id="GO:0046513">
    <property type="term" value="P:ceramide biosynthetic process"/>
    <property type="evidence" value="ECO:0007669"/>
    <property type="project" value="TreeGrafter"/>
</dbReference>
<dbReference type="InterPro" id="IPR015422">
    <property type="entry name" value="PyrdxlP-dep_Trfase_small"/>
</dbReference>
<comment type="catalytic activity">
    <reaction evidence="6">
        <text>L-serine + hexadecanoyl-CoA + H(+) = 3-oxosphinganine + CO2 + CoA</text>
        <dbReference type="Rhea" id="RHEA:14761"/>
        <dbReference type="ChEBI" id="CHEBI:15378"/>
        <dbReference type="ChEBI" id="CHEBI:16526"/>
        <dbReference type="ChEBI" id="CHEBI:33384"/>
        <dbReference type="ChEBI" id="CHEBI:57287"/>
        <dbReference type="ChEBI" id="CHEBI:57379"/>
        <dbReference type="ChEBI" id="CHEBI:58299"/>
        <dbReference type="EC" id="2.3.1.50"/>
    </reaction>
</comment>
<dbReference type="Proteomes" id="UP000078561">
    <property type="component" value="Unassembled WGS sequence"/>
</dbReference>
<evidence type="ECO:0000256" key="6">
    <source>
        <dbReference type="ARBA" id="ARBA00048528"/>
    </source>
</evidence>
<dbReference type="InterPro" id="IPR015421">
    <property type="entry name" value="PyrdxlP-dep_Trfase_major"/>
</dbReference>
<evidence type="ECO:0000313" key="11">
    <source>
        <dbReference type="Proteomes" id="UP000078561"/>
    </source>
</evidence>
<dbReference type="InterPro" id="IPR050087">
    <property type="entry name" value="AON_synthase_class-II"/>
</dbReference>
<feature type="domain" description="Aminotransferase class I/classII large" evidence="9">
    <location>
        <begin position="259"/>
        <end position="618"/>
    </location>
</feature>
<dbReference type="PROSITE" id="PS00599">
    <property type="entry name" value="AA_TRANSFER_CLASS_2"/>
    <property type="match status" value="1"/>
</dbReference>
<gene>
    <name evidence="10" type="primary">ABSGL_10495.1 scaffold 12026</name>
</gene>
<evidence type="ECO:0000256" key="7">
    <source>
        <dbReference type="RuleBase" id="RU003693"/>
    </source>
</evidence>
<evidence type="ECO:0000256" key="4">
    <source>
        <dbReference type="ARBA" id="ARBA00022679"/>
    </source>
</evidence>
<reference evidence="10" key="1">
    <citation type="submission" date="2016-04" db="EMBL/GenBank/DDBJ databases">
        <authorList>
            <person name="Evans L.H."/>
            <person name="Alamgir A."/>
            <person name="Owens N."/>
            <person name="Weber N.D."/>
            <person name="Virtaneva K."/>
            <person name="Barbian K."/>
            <person name="Babar A."/>
            <person name="Rosenke K."/>
        </authorList>
    </citation>
    <scope>NUCLEOTIDE SEQUENCE [LARGE SCALE GENOMIC DNA]</scope>
    <source>
        <strain evidence="10">CBS 101.48</strain>
    </source>
</reference>
<feature type="compositionally biased region" description="Polar residues" evidence="8">
    <location>
        <begin position="1"/>
        <end position="40"/>
    </location>
</feature>
<dbReference type="InterPro" id="IPR015424">
    <property type="entry name" value="PyrdxlP-dep_Trfase"/>
</dbReference>
<dbReference type="PANTHER" id="PTHR13693:SF3">
    <property type="entry name" value="LD36009P"/>
    <property type="match status" value="1"/>
</dbReference>
<dbReference type="Pfam" id="PF00155">
    <property type="entry name" value="Aminotran_1_2"/>
    <property type="match status" value="1"/>
</dbReference>
<keyword evidence="11" id="KW-1185">Reference proteome</keyword>
<evidence type="ECO:0000256" key="8">
    <source>
        <dbReference type="SAM" id="MobiDB-lite"/>
    </source>
</evidence>
<accession>A0A163MG21</accession>
<evidence type="ECO:0000313" key="10">
    <source>
        <dbReference type="EMBL" id="SAM04629.1"/>
    </source>
</evidence>
<dbReference type="InterPro" id="IPR004839">
    <property type="entry name" value="Aminotransferase_I/II_large"/>
</dbReference>
<dbReference type="SUPFAM" id="SSF53383">
    <property type="entry name" value="PLP-dependent transferases"/>
    <property type="match status" value="1"/>
</dbReference>
<evidence type="ECO:0000256" key="3">
    <source>
        <dbReference type="ARBA" id="ARBA00013220"/>
    </source>
</evidence>
<dbReference type="GO" id="GO:0046512">
    <property type="term" value="P:sphingosine biosynthetic process"/>
    <property type="evidence" value="ECO:0007669"/>
    <property type="project" value="TreeGrafter"/>
</dbReference>
<evidence type="ECO:0000256" key="5">
    <source>
        <dbReference type="ARBA" id="ARBA00022898"/>
    </source>
</evidence>
<evidence type="ECO:0000259" key="9">
    <source>
        <dbReference type="Pfam" id="PF00155"/>
    </source>
</evidence>
<feature type="region of interest" description="Disordered" evidence="8">
    <location>
        <begin position="1"/>
        <end position="72"/>
    </location>
</feature>
<sequence>MLSHQPSSSFQVPSIEIQGTETPPGSPALTTSFSTETNHGSSSAISNTDNTTTTLSPKTSVTAAAASPKTRPRTFSLSHLVTKTRRAYSVSSAYPPKILPSLALPPKSQDITWDQYLAATGELDKKPPPSFNLSPAQRRNSVAATARRYEDFEQKIEEAPLAVLVSTYLNYLVLILFGHLRDILGKCFKRKEYAHLRMNEGYAPLVSDFDSFYTRRMYVRIRDCWNRPITGVPTRKTMVLERESKDFNKTFKLTGRKIECINFASYNYLGFAQSTGPCADAVEKSVGAYGMSTAGTRTEAGTSDLHLYMERKVAEFVGKEDAICVSMGFATNSTTIPSLVGKGCLIISDELNHSSIVFGARLSGASIRVFKHNNMMDLRQLLTEVISQGQPRTHRPWKKILVIVEGLYSMEGSIVNLPEIIKMKHEFKFYLYVDEAHSIGALGENGGGVCDFYGISPKYVDILMGTFTKSFGAAGGYIAADKAVLDHLRLTNHAFLYAETMSIPVVQQIITSLSIIKGEDGTKDGRLRIQKLADNARYFAKGLRDLGFIVYGDEGSPVVPLLLFNPAKISAFSREALKRGIAICVVGYPATPIISSRARFCVSASHTRADLDDALEKISEIGDLLLLKFKPPKSKVI</sequence>
<dbReference type="FunCoup" id="A0A163MG21">
    <property type="interactions" value="212"/>
</dbReference>
<feature type="compositionally biased region" description="Low complexity" evidence="8">
    <location>
        <begin position="41"/>
        <end position="62"/>
    </location>
</feature>
<dbReference type="GO" id="GO:0030170">
    <property type="term" value="F:pyridoxal phosphate binding"/>
    <property type="evidence" value="ECO:0007669"/>
    <property type="project" value="InterPro"/>
</dbReference>
<keyword evidence="5 7" id="KW-0663">Pyridoxal phosphate</keyword>
<organism evidence="10">
    <name type="scientific">Absidia glauca</name>
    <name type="common">Pin mould</name>
    <dbReference type="NCBI Taxonomy" id="4829"/>
    <lineage>
        <taxon>Eukaryota</taxon>
        <taxon>Fungi</taxon>
        <taxon>Fungi incertae sedis</taxon>
        <taxon>Mucoromycota</taxon>
        <taxon>Mucoromycotina</taxon>
        <taxon>Mucoromycetes</taxon>
        <taxon>Mucorales</taxon>
        <taxon>Cunninghamellaceae</taxon>
        <taxon>Absidia</taxon>
    </lineage>
</organism>
<dbReference type="EMBL" id="LT554414">
    <property type="protein sequence ID" value="SAM04629.1"/>
    <property type="molecule type" value="Genomic_DNA"/>
</dbReference>
<dbReference type="GO" id="GO:0017059">
    <property type="term" value="C:serine palmitoyltransferase complex"/>
    <property type="evidence" value="ECO:0007669"/>
    <property type="project" value="TreeGrafter"/>
</dbReference>
<dbReference type="Gene3D" id="3.90.1150.10">
    <property type="entry name" value="Aspartate Aminotransferase, domain 1"/>
    <property type="match status" value="1"/>
</dbReference>
<comment type="cofactor">
    <cofactor evidence="1 7">
        <name>pyridoxal 5'-phosphate</name>
        <dbReference type="ChEBI" id="CHEBI:597326"/>
    </cofactor>
</comment>
<dbReference type="OrthoDB" id="65434at2759"/>